<feature type="transmembrane region" description="Helical" evidence="1">
    <location>
        <begin position="108"/>
        <end position="129"/>
    </location>
</feature>
<evidence type="ECO:0000313" key="2">
    <source>
        <dbReference type="EMBL" id="GAA0596130.1"/>
    </source>
</evidence>
<accession>A0ABP3QRJ2</accession>
<dbReference type="EMBL" id="BAAADS010000006">
    <property type="protein sequence ID" value="GAA0596130.1"/>
    <property type="molecule type" value="Genomic_DNA"/>
</dbReference>
<feature type="transmembrane region" description="Helical" evidence="1">
    <location>
        <begin position="51"/>
        <end position="76"/>
    </location>
</feature>
<keyword evidence="3" id="KW-1185">Reference proteome</keyword>
<keyword evidence="1" id="KW-0472">Membrane</keyword>
<sequence>MNCWKSINLNKEFGLNRLYLLSFLIGLAVFIFLYMPLSIVHGATEIYDFGIIPLLVALFFMPTAHSFMHILPLIMMNKRAKLVFKRKNKLFPIINYYTKKHLTKKASIVVALAPTMFLTFPGLMGSFLFPHYYVYFLLFTAFHIGITLTDFLYVFNIVKAPKHSYIESTNDEISILVKAHD</sequence>
<keyword evidence="1" id="KW-1133">Transmembrane helix</keyword>
<keyword evidence="1" id="KW-0812">Transmembrane</keyword>
<protein>
    <submittedName>
        <fullName evidence="2">DUF3267 domain-containing protein</fullName>
    </submittedName>
</protein>
<evidence type="ECO:0000313" key="3">
    <source>
        <dbReference type="Proteomes" id="UP001500866"/>
    </source>
</evidence>
<comment type="caution">
    <text evidence="2">The sequence shown here is derived from an EMBL/GenBank/DDBJ whole genome shotgun (WGS) entry which is preliminary data.</text>
</comment>
<name>A0ABP3QRJ2_9BACI</name>
<evidence type="ECO:0000256" key="1">
    <source>
        <dbReference type="SAM" id="Phobius"/>
    </source>
</evidence>
<dbReference type="RefSeq" id="WP_343810908.1">
    <property type="nucleotide sequence ID" value="NZ_BAAADS010000006.1"/>
</dbReference>
<gene>
    <name evidence="2" type="ORF">GCM10009001_10290</name>
</gene>
<dbReference type="InterPro" id="IPR021683">
    <property type="entry name" value="DUF3267"/>
</dbReference>
<proteinExistence type="predicted"/>
<feature type="transmembrane region" description="Helical" evidence="1">
    <location>
        <begin position="18"/>
        <end position="39"/>
    </location>
</feature>
<organism evidence="2 3">
    <name type="scientific">Virgibacillus siamensis</name>
    <dbReference type="NCBI Taxonomy" id="480071"/>
    <lineage>
        <taxon>Bacteria</taxon>
        <taxon>Bacillati</taxon>
        <taxon>Bacillota</taxon>
        <taxon>Bacilli</taxon>
        <taxon>Bacillales</taxon>
        <taxon>Bacillaceae</taxon>
        <taxon>Virgibacillus</taxon>
    </lineage>
</organism>
<reference evidence="3" key="1">
    <citation type="journal article" date="2019" name="Int. J. Syst. Evol. Microbiol.">
        <title>The Global Catalogue of Microorganisms (GCM) 10K type strain sequencing project: providing services to taxonomists for standard genome sequencing and annotation.</title>
        <authorList>
            <consortium name="The Broad Institute Genomics Platform"/>
            <consortium name="The Broad Institute Genome Sequencing Center for Infectious Disease"/>
            <person name="Wu L."/>
            <person name="Ma J."/>
        </authorList>
    </citation>
    <scope>NUCLEOTIDE SEQUENCE [LARGE SCALE GENOMIC DNA]</scope>
    <source>
        <strain evidence="3">JCM 15395</strain>
    </source>
</reference>
<dbReference type="Proteomes" id="UP001500866">
    <property type="component" value="Unassembled WGS sequence"/>
</dbReference>
<feature type="transmembrane region" description="Helical" evidence="1">
    <location>
        <begin position="135"/>
        <end position="155"/>
    </location>
</feature>
<dbReference type="Pfam" id="PF11667">
    <property type="entry name" value="DUF3267"/>
    <property type="match status" value="1"/>
</dbReference>